<organism evidence="1 2">
    <name type="scientific">Mycena citricolor</name>
    <dbReference type="NCBI Taxonomy" id="2018698"/>
    <lineage>
        <taxon>Eukaryota</taxon>
        <taxon>Fungi</taxon>
        <taxon>Dikarya</taxon>
        <taxon>Basidiomycota</taxon>
        <taxon>Agaricomycotina</taxon>
        <taxon>Agaricomycetes</taxon>
        <taxon>Agaricomycetidae</taxon>
        <taxon>Agaricales</taxon>
        <taxon>Marasmiineae</taxon>
        <taxon>Mycenaceae</taxon>
        <taxon>Mycena</taxon>
    </lineage>
</organism>
<name>A0AAD2GXA3_9AGAR</name>
<evidence type="ECO:0000313" key="2">
    <source>
        <dbReference type="Proteomes" id="UP001295794"/>
    </source>
</evidence>
<protein>
    <submittedName>
        <fullName evidence="1">Uncharacterized protein</fullName>
    </submittedName>
</protein>
<dbReference type="AlphaFoldDB" id="A0AAD2GXA3"/>
<proteinExistence type="predicted"/>
<feature type="non-terminal residue" evidence="1">
    <location>
        <position position="1"/>
    </location>
</feature>
<dbReference type="Proteomes" id="UP001295794">
    <property type="component" value="Unassembled WGS sequence"/>
</dbReference>
<dbReference type="EMBL" id="CAVNYO010000099">
    <property type="protein sequence ID" value="CAK5265754.1"/>
    <property type="molecule type" value="Genomic_DNA"/>
</dbReference>
<keyword evidence="2" id="KW-1185">Reference proteome</keyword>
<accession>A0AAD2GXA3</accession>
<evidence type="ECO:0000313" key="1">
    <source>
        <dbReference type="EMBL" id="CAK5265754.1"/>
    </source>
</evidence>
<gene>
    <name evidence="1" type="ORF">MYCIT1_LOCUS6983</name>
</gene>
<sequence>MRYACGHYIVTSLDYEHDCRSRYCTKSSRHPATCKSLDCIQVRMFPVPLLFLFRYSIMGRTA</sequence>
<comment type="caution">
    <text evidence="1">The sequence shown here is derived from an EMBL/GenBank/DDBJ whole genome shotgun (WGS) entry which is preliminary data.</text>
</comment>
<reference evidence="1" key="1">
    <citation type="submission" date="2023-11" db="EMBL/GenBank/DDBJ databases">
        <authorList>
            <person name="De Vega J J."/>
            <person name="De Vega J J."/>
        </authorList>
    </citation>
    <scope>NUCLEOTIDE SEQUENCE</scope>
</reference>